<dbReference type="CDD" id="cd23767">
    <property type="entry name" value="IQCD"/>
    <property type="match status" value="4"/>
</dbReference>
<dbReference type="GO" id="GO:0007286">
    <property type="term" value="P:spermatid development"/>
    <property type="evidence" value="ECO:0007669"/>
    <property type="project" value="UniProtKB-ARBA"/>
</dbReference>
<dbReference type="FunFam" id="1.20.5.190:FF:000021">
    <property type="entry name" value="IQ motif containing N"/>
    <property type="match status" value="1"/>
</dbReference>
<reference evidence="7" key="1">
    <citation type="submission" date="2018-10" db="EMBL/GenBank/DDBJ databases">
        <title>De novo assembly of a Great Dane genome.</title>
        <authorList>
            <person name="Kidd J.M."/>
            <person name="Pendleton A.L."/>
            <person name="Shen F."/>
            <person name="Emery S."/>
        </authorList>
    </citation>
    <scope>NUCLEOTIDE SEQUENCE [LARGE SCALE GENOMIC DNA]</scope>
    <source>
        <strain evidence="7">Great Dane</strain>
    </source>
</reference>
<organism evidence="7 8">
    <name type="scientific">Canis lupus familiaris</name>
    <name type="common">Dog</name>
    <name type="synonym">Canis familiaris</name>
    <dbReference type="NCBI Taxonomy" id="9615"/>
    <lineage>
        <taxon>Eukaryota</taxon>
        <taxon>Metazoa</taxon>
        <taxon>Chordata</taxon>
        <taxon>Craniata</taxon>
        <taxon>Vertebrata</taxon>
        <taxon>Euteleostomi</taxon>
        <taxon>Mammalia</taxon>
        <taxon>Eutheria</taxon>
        <taxon>Laurasiatheria</taxon>
        <taxon>Carnivora</taxon>
        <taxon>Caniformia</taxon>
        <taxon>Canidae</taxon>
        <taxon>Canis</taxon>
    </lineage>
</organism>
<evidence type="ECO:0000256" key="6">
    <source>
        <dbReference type="SAM" id="MobiDB-lite"/>
    </source>
</evidence>
<proteinExistence type="predicted"/>
<dbReference type="PROSITE" id="PS50096">
    <property type="entry name" value="IQ"/>
    <property type="match status" value="6"/>
</dbReference>
<feature type="compositionally biased region" description="Polar residues" evidence="6">
    <location>
        <begin position="1063"/>
        <end position="1072"/>
    </location>
</feature>
<evidence type="ECO:0000256" key="5">
    <source>
        <dbReference type="ARBA" id="ARBA00070684"/>
    </source>
</evidence>
<dbReference type="InterPro" id="IPR000048">
    <property type="entry name" value="IQ_motif_EF-hand-BS"/>
</dbReference>
<protein>
    <recommendedName>
        <fullName evidence="5">IQ domain-containing protein N</fullName>
    </recommendedName>
</protein>
<evidence type="ECO:0000313" key="8">
    <source>
        <dbReference type="Proteomes" id="UP000694542"/>
    </source>
</evidence>
<feature type="region of interest" description="Disordered" evidence="6">
    <location>
        <begin position="1057"/>
        <end position="1076"/>
    </location>
</feature>
<comment type="subunit">
    <text evidence="4">Interacts with calmodulin.</text>
</comment>
<dbReference type="FunFam" id="1.20.5.190:FF:000041">
    <property type="entry name" value="IQ motif containing N"/>
    <property type="match status" value="1"/>
</dbReference>
<dbReference type="Ensembl" id="ENSCAFT00040015724.1">
    <property type="protein sequence ID" value="ENSCAFP00040013631.1"/>
    <property type="gene ID" value="ENSCAFG00040008419.1"/>
</dbReference>
<gene>
    <name evidence="7" type="primary">IQCN</name>
</gene>
<dbReference type="Proteomes" id="UP000694542">
    <property type="component" value="Chromosome 20"/>
</dbReference>
<feature type="compositionally biased region" description="Polar residues" evidence="6">
    <location>
        <begin position="520"/>
        <end position="530"/>
    </location>
</feature>
<evidence type="ECO:0000256" key="1">
    <source>
        <dbReference type="ARBA" id="ARBA00022473"/>
    </source>
</evidence>
<evidence type="ECO:0000313" key="7">
    <source>
        <dbReference type="Ensembl" id="ENSCAFP00040013631.1"/>
    </source>
</evidence>
<feature type="region of interest" description="Disordered" evidence="6">
    <location>
        <begin position="597"/>
        <end position="617"/>
    </location>
</feature>
<accession>A0A8C0QQ13</accession>
<dbReference type="InterPro" id="IPR027417">
    <property type="entry name" value="P-loop_NTPase"/>
</dbReference>
<dbReference type="SUPFAM" id="SSF52540">
    <property type="entry name" value="P-loop containing nucleoside triphosphate hydrolases"/>
    <property type="match status" value="2"/>
</dbReference>
<dbReference type="OrthoDB" id="252964at2759"/>
<dbReference type="InterPro" id="IPR052318">
    <property type="entry name" value="CellDiv_DevSignal_Domain"/>
</dbReference>
<dbReference type="Pfam" id="PF00612">
    <property type="entry name" value="IQ"/>
    <property type="match status" value="6"/>
</dbReference>
<name>A0A8C0QQ13_CANLF</name>
<dbReference type="SMART" id="SM00015">
    <property type="entry name" value="IQ"/>
    <property type="match status" value="7"/>
</dbReference>
<keyword evidence="2" id="KW-0677">Repeat</keyword>
<reference evidence="7" key="2">
    <citation type="submission" date="2025-08" db="UniProtKB">
        <authorList>
            <consortium name="Ensembl"/>
        </authorList>
    </citation>
    <scope>IDENTIFICATION</scope>
</reference>
<dbReference type="Gene3D" id="1.20.5.190">
    <property type="match status" value="3"/>
</dbReference>
<evidence type="ECO:0000256" key="2">
    <source>
        <dbReference type="ARBA" id="ARBA00022737"/>
    </source>
</evidence>
<comment type="function">
    <text evidence="3">Essential for spermiogenesis and fertilization. May be required for manchette assembly in elongating spermatids.</text>
</comment>
<evidence type="ECO:0000256" key="4">
    <source>
        <dbReference type="ARBA" id="ARBA00063186"/>
    </source>
</evidence>
<dbReference type="PANTHER" id="PTHR22590:SF2">
    <property type="entry name" value="IQ DOMAIN-CONTAINING PROTEIN N"/>
    <property type="match status" value="1"/>
</dbReference>
<sequence>MKAASSYKLASEIAPSPPVPPPTLWPSKAELTQGTKTMQEATQLQLSPDGQSFYQPQSVSNIQDRARTLSPQPQHEPLVSRETLLQQHDKDKMVSRHIPHLRAMVESQAFKNVLVDEMDMMLSRAATLIQANWRGYQLRQKLISQMMAAKAIQEAWRRFNTRRLLRSGKLVEKKVSMEEGDIPYHAPQQVRFQHPGEGKPPLTQPVMVSKETQFPSSDSLAAYTHQLALLQSQSTLQPGMQAPCATRGPSVTFLPHQTVAIRLPCPVSLDTKCHPCLLTRPVRNACLVHVEGDMVKAKQVTARVNKAGAPGPPPCGRYAQAIHGSLKTQTQAHMEAEVLKAPPQTGPAPVMNKTPPQMYPVAAVTKTPPQPCPVPTVTIAKTPPQIYPVSRITKTPTQMYPAAAMTKTPPQTYPAAAMTKTPLQSCLAAMMNKTPPQPCSVPLVTITKAPPQTYPVAPVAKIPPQTCPVAAMAKTSPQASQPVTMIKSPLQSCLAAMVNKTPPQPCPAAPMSKTPIQMRPTASTTNTAPQTRPAAMMAKISPQICLLASMIKPTTQARPVAATTKTPPQTCPVPAVARTPTQMRPAAPMTKTPLQTCPAAGVAKTPSQTLPGATVTKTPPQTRLAAMVTKTPAQFRSMAAILRTLCLPPAAAGNLKSSPPAVAAAGIPNTSSHTYLNGPKAKAVVSTKQTAGMVKISSHSYLANGKVKYLSSHLGAGAPKATARPPLEAEKLKAVSQKQVKTETMSNTTIAIGMPRDSPWAKVAEDRSKSSLQTHLRTDVVKVQSQVYMPIETAVVLPQAQLATCPVKALPQTHLDTCLAKALPQERLATCSTAASSQGQLLAELTAALPRAHLGTCLAKTLSQAHPSAKLAKALSQGHPPVELTTSQAQAHLGSCLSKALSQAHSPAKLTKAPSFAHLGTCLTKAQSQAHLATGVMKVQSQAHLPTGLTKVQSQAQLVTETAKCLYAAHQPAELSNKTQSQPFLAGFKASTQPCQHVGALGPLPRPTPEDRLTQIQPHDCAQGKATQGPRQGVSEAQSMLVPLLASAGHPACNVESWGDSGATRTQSSMASPATPCQEDLATSQLASLCAELAAELGSQEDLRALLAKALSQGQVRAALNQALSKKVLGATMAKALPQGMLGAALMKVLSWGELGLALSRTLSPGELRAELTKAKQGKLADVLSKALTEEEWAALNQALCQGELGAVLSQSLSQAALRTGVFPKAASKTAGSRMTMVPAPVEVDYRGSPSAAWGPNLGPVRPQPSKGPVDAGIAGGQAWNSAVPSVAVGPMSSAVAPGGVWDLARASVPWDTVGREAAADPRQSGELVASMQAVEKIIIHAVVTIQACARGYLVRRTVKVWHQWAVIIQAAWRGYRVRRDLARLSRAATTIQAVWRGFLTRRPETQQTMLPAMWCKMGSRTRSGSDHRCFQSCQPHICALCQSLSPRLGSPPSVVMLVGSSPRTCHMCGHTLPTRVVHGMGRGSIVQAGLPWGCATQMNSRSPRLSCRRIKAATAIQSAWRGFSVRRRLKQQQMAAKMLQATWRGHRTRASLTTDALLGPAAWDSSQHMQWPGV</sequence>
<feature type="compositionally biased region" description="Polar residues" evidence="6">
    <location>
        <begin position="605"/>
        <end position="617"/>
    </location>
</feature>
<feature type="region of interest" description="Disordered" evidence="6">
    <location>
        <begin position="1"/>
        <end position="23"/>
    </location>
</feature>
<feature type="region of interest" description="Disordered" evidence="6">
    <location>
        <begin position="504"/>
        <end position="531"/>
    </location>
</feature>
<evidence type="ECO:0000256" key="3">
    <source>
        <dbReference type="ARBA" id="ARBA00057744"/>
    </source>
</evidence>
<dbReference type="PANTHER" id="PTHR22590">
    <property type="entry name" value="MYOSIN MOTOR DOMAIN-CONTAINING PROTEIN"/>
    <property type="match status" value="1"/>
</dbReference>
<keyword evidence="1" id="KW-0217">Developmental protein</keyword>